<evidence type="ECO:0000313" key="1">
    <source>
        <dbReference type="EMBL" id="MDP9829354.1"/>
    </source>
</evidence>
<accession>A0ABT9P9H5</accession>
<comment type="caution">
    <text evidence="1">The sequence shown here is derived from an EMBL/GenBank/DDBJ whole genome shotgun (WGS) entry which is preliminary data.</text>
</comment>
<proteinExistence type="predicted"/>
<sequence>MSDVTLPTGDRLVAEIRRLRGLNRDPHVATLQLALGLGRTGVDYHGEKLERAGRLKFQHDSSGRRLWATVEVVEP</sequence>
<dbReference type="EMBL" id="JAUSQZ010000001">
    <property type="protein sequence ID" value="MDP9829354.1"/>
    <property type="molecule type" value="Genomic_DNA"/>
</dbReference>
<dbReference type="RefSeq" id="WP_307247467.1">
    <property type="nucleotide sequence ID" value="NZ_JAUSQZ010000001.1"/>
</dbReference>
<gene>
    <name evidence="1" type="ORF">J2S57_005103</name>
</gene>
<organism evidence="1 2">
    <name type="scientific">Kineosporia succinea</name>
    <dbReference type="NCBI Taxonomy" id="84632"/>
    <lineage>
        <taxon>Bacteria</taxon>
        <taxon>Bacillati</taxon>
        <taxon>Actinomycetota</taxon>
        <taxon>Actinomycetes</taxon>
        <taxon>Kineosporiales</taxon>
        <taxon>Kineosporiaceae</taxon>
        <taxon>Kineosporia</taxon>
    </lineage>
</organism>
<keyword evidence="2" id="KW-1185">Reference proteome</keyword>
<name>A0ABT9P9H5_9ACTN</name>
<dbReference type="Proteomes" id="UP001235712">
    <property type="component" value="Unassembled WGS sequence"/>
</dbReference>
<protein>
    <submittedName>
        <fullName evidence="1">Uncharacterized protein</fullName>
    </submittedName>
</protein>
<evidence type="ECO:0000313" key="2">
    <source>
        <dbReference type="Proteomes" id="UP001235712"/>
    </source>
</evidence>
<reference evidence="1 2" key="1">
    <citation type="submission" date="2023-07" db="EMBL/GenBank/DDBJ databases">
        <title>Sequencing the genomes of 1000 actinobacteria strains.</title>
        <authorList>
            <person name="Klenk H.-P."/>
        </authorList>
    </citation>
    <scope>NUCLEOTIDE SEQUENCE [LARGE SCALE GENOMIC DNA]</scope>
    <source>
        <strain evidence="1 2">DSM 44388</strain>
    </source>
</reference>